<organism evidence="1 2">
    <name type="scientific">Candidatus Thiodiazotropha endolucinida</name>
    <dbReference type="NCBI Taxonomy" id="1655433"/>
    <lineage>
        <taxon>Bacteria</taxon>
        <taxon>Pseudomonadati</taxon>
        <taxon>Pseudomonadota</taxon>
        <taxon>Gammaproteobacteria</taxon>
        <taxon>Chromatiales</taxon>
        <taxon>Sedimenticolaceae</taxon>
        <taxon>Candidatus Thiodiazotropha</taxon>
    </lineage>
</organism>
<proteinExistence type="predicted"/>
<dbReference type="AlphaFoldDB" id="A0A7Z1AGF3"/>
<keyword evidence="2" id="KW-1185">Reference proteome</keyword>
<sequence>MVSRYSLVTGEQTDKWWQKADYLGQCIRIVIFTTDRNSQNYCPYEKPEKVVFLCKVWHLVSNRWYFGMLFFESWKLAALKTLKRYECSEFIL</sequence>
<gene>
    <name evidence="1" type="ORF">CODIS_05420</name>
</gene>
<dbReference type="Proteomes" id="UP000094769">
    <property type="component" value="Unassembled WGS sequence"/>
</dbReference>
<evidence type="ECO:0000313" key="2">
    <source>
        <dbReference type="Proteomes" id="UP000094769"/>
    </source>
</evidence>
<evidence type="ECO:0000313" key="1">
    <source>
        <dbReference type="EMBL" id="ODJ88931.1"/>
    </source>
</evidence>
<reference evidence="1 2" key="1">
    <citation type="submission" date="2016-06" db="EMBL/GenBank/DDBJ databases">
        <title>Genome sequence of endosymbiont of Candidatus Endolucinida thiodiazotropha.</title>
        <authorList>
            <person name="Poehlein A."/>
            <person name="Koenig S."/>
            <person name="Heiden S.E."/>
            <person name="Thuermer A."/>
            <person name="Voget S."/>
            <person name="Daniel R."/>
            <person name="Markert S."/>
            <person name="Gros O."/>
            <person name="Schweder T."/>
        </authorList>
    </citation>
    <scope>NUCLEOTIDE SEQUENCE [LARGE SCALE GENOMIC DNA]</scope>
    <source>
        <strain evidence="1 2">COS</strain>
    </source>
</reference>
<name>A0A7Z1AGF3_9GAMM</name>
<accession>A0A7Z1AGF3</accession>
<protein>
    <submittedName>
        <fullName evidence="1">Uncharacterized protein</fullName>
    </submittedName>
</protein>
<comment type="caution">
    <text evidence="1">The sequence shown here is derived from an EMBL/GenBank/DDBJ whole genome shotgun (WGS) entry which is preliminary data.</text>
</comment>
<dbReference type="EMBL" id="MARB01000003">
    <property type="protein sequence ID" value="ODJ88931.1"/>
    <property type="molecule type" value="Genomic_DNA"/>
</dbReference>